<sequence length="180" mass="19616">MCSFVKNLIWVRRCLGDSVFHIRYEDVLLTHVVFAAERLSESSSVTIHYVGHSREELIWDAGTLLTGEREHMEAYFPFHGNKEYSVHTQGPSEIYLAGVSLNVRTSEVTSEVAGHCARCRGDPPPVPSSSTVTKEVSATVPQEATAAKKRAGKKRAIVGVARVTSPRRLKAGKAGPGLTA</sequence>
<dbReference type="OrthoDB" id="3091184at2759"/>
<dbReference type="EMBL" id="MU154719">
    <property type="protein sequence ID" value="KAF9488316.1"/>
    <property type="molecule type" value="Genomic_DNA"/>
</dbReference>
<dbReference type="AlphaFoldDB" id="A0A9P5ZKK2"/>
<organism evidence="2 3">
    <name type="scientific">Pleurotus eryngii</name>
    <name type="common">Boletus of the steppes</name>
    <dbReference type="NCBI Taxonomy" id="5323"/>
    <lineage>
        <taxon>Eukaryota</taxon>
        <taxon>Fungi</taxon>
        <taxon>Dikarya</taxon>
        <taxon>Basidiomycota</taxon>
        <taxon>Agaricomycotina</taxon>
        <taxon>Agaricomycetes</taxon>
        <taxon>Agaricomycetidae</taxon>
        <taxon>Agaricales</taxon>
        <taxon>Pleurotineae</taxon>
        <taxon>Pleurotaceae</taxon>
        <taxon>Pleurotus</taxon>
    </lineage>
</organism>
<reference evidence="2" key="1">
    <citation type="submission" date="2020-11" db="EMBL/GenBank/DDBJ databases">
        <authorList>
            <consortium name="DOE Joint Genome Institute"/>
            <person name="Ahrendt S."/>
            <person name="Riley R."/>
            <person name="Andreopoulos W."/>
            <person name="Labutti K."/>
            <person name="Pangilinan J."/>
            <person name="Ruiz-Duenas F.J."/>
            <person name="Barrasa J.M."/>
            <person name="Sanchez-Garcia M."/>
            <person name="Camarero S."/>
            <person name="Miyauchi S."/>
            <person name="Serrano A."/>
            <person name="Linde D."/>
            <person name="Babiker R."/>
            <person name="Drula E."/>
            <person name="Ayuso-Fernandez I."/>
            <person name="Pacheco R."/>
            <person name="Padilla G."/>
            <person name="Ferreira P."/>
            <person name="Barriuso J."/>
            <person name="Kellner H."/>
            <person name="Castanera R."/>
            <person name="Alfaro M."/>
            <person name="Ramirez L."/>
            <person name="Pisabarro A.G."/>
            <person name="Kuo A."/>
            <person name="Tritt A."/>
            <person name="Lipzen A."/>
            <person name="He G."/>
            <person name="Yan M."/>
            <person name="Ng V."/>
            <person name="Cullen D."/>
            <person name="Martin F."/>
            <person name="Rosso M.-N."/>
            <person name="Henrissat B."/>
            <person name="Hibbett D."/>
            <person name="Martinez A.T."/>
            <person name="Grigoriev I.V."/>
        </authorList>
    </citation>
    <scope>NUCLEOTIDE SEQUENCE</scope>
    <source>
        <strain evidence="2">ATCC 90797</strain>
    </source>
</reference>
<comment type="caution">
    <text evidence="2">The sequence shown here is derived from an EMBL/GenBank/DDBJ whole genome shotgun (WGS) entry which is preliminary data.</text>
</comment>
<evidence type="ECO:0000313" key="3">
    <source>
        <dbReference type="Proteomes" id="UP000807025"/>
    </source>
</evidence>
<accession>A0A9P5ZKK2</accession>
<protein>
    <submittedName>
        <fullName evidence="2">Uncharacterized protein</fullName>
    </submittedName>
</protein>
<keyword evidence="3" id="KW-1185">Reference proteome</keyword>
<gene>
    <name evidence="1" type="ORF">BDN71DRAFT_1513158</name>
    <name evidence="2" type="ORF">BDN71DRAFT_1513164</name>
</gene>
<name>A0A9P5ZKK2_PLEER</name>
<dbReference type="Proteomes" id="UP000807025">
    <property type="component" value="Unassembled WGS sequence"/>
</dbReference>
<evidence type="ECO:0000313" key="2">
    <source>
        <dbReference type="EMBL" id="KAF9488325.1"/>
    </source>
</evidence>
<dbReference type="EMBL" id="MU154719">
    <property type="protein sequence ID" value="KAF9488325.1"/>
    <property type="molecule type" value="Genomic_DNA"/>
</dbReference>
<proteinExistence type="predicted"/>
<evidence type="ECO:0000313" key="1">
    <source>
        <dbReference type="EMBL" id="KAF9488316.1"/>
    </source>
</evidence>